<evidence type="ECO:0000256" key="4">
    <source>
        <dbReference type="ARBA" id="ARBA00022967"/>
    </source>
</evidence>
<feature type="domain" description="ABC transporter" evidence="6">
    <location>
        <begin position="27"/>
        <end position="75"/>
    </location>
</feature>
<evidence type="ECO:0000256" key="5">
    <source>
        <dbReference type="ARBA" id="ARBA00023136"/>
    </source>
</evidence>
<keyword evidence="3" id="KW-1003">Cell membrane</keyword>
<dbReference type="Gene3D" id="3.40.50.300">
    <property type="entry name" value="P-loop containing nucleotide triphosphate hydrolases"/>
    <property type="match status" value="1"/>
</dbReference>
<dbReference type="EC" id="3.6.3.-" evidence="7"/>
<evidence type="ECO:0000256" key="2">
    <source>
        <dbReference type="ARBA" id="ARBA00022448"/>
    </source>
</evidence>
<dbReference type="PANTHER" id="PTHR42788:SF17">
    <property type="entry name" value="ALIPHATIC SULFONATES IMPORT ATP-BINDING PROTEIN SSUB"/>
    <property type="match status" value="1"/>
</dbReference>
<keyword evidence="7" id="KW-0378">Hydrolase</keyword>
<dbReference type="Proteomes" id="UP000255050">
    <property type="component" value="Unassembled WGS sequence"/>
</dbReference>
<keyword evidence="5" id="KW-0472">Membrane</keyword>
<keyword evidence="4" id="KW-1278">Translocase</keyword>
<name>A0A7H4LW18_9ENTR</name>
<sequence>MTTARLNPGIPLLLNGVSKRYGSKTILNELDLHIPTGQFVAVVGRSGGGKSTLLRLLAGWKNPTPGSCWRVRRRWRKSRRIPG</sequence>
<organism evidence="7 8">
    <name type="scientific">Klebsiella michiganensis</name>
    <dbReference type="NCBI Taxonomy" id="1134687"/>
    <lineage>
        <taxon>Bacteria</taxon>
        <taxon>Pseudomonadati</taxon>
        <taxon>Pseudomonadota</taxon>
        <taxon>Gammaproteobacteria</taxon>
        <taxon>Enterobacterales</taxon>
        <taxon>Enterobacteriaceae</taxon>
        <taxon>Klebsiella/Raoultella group</taxon>
        <taxon>Klebsiella</taxon>
    </lineage>
</organism>
<keyword evidence="7" id="KW-0547">Nucleotide-binding</keyword>
<evidence type="ECO:0000256" key="3">
    <source>
        <dbReference type="ARBA" id="ARBA00022475"/>
    </source>
</evidence>
<keyword evidence="2" id="KW-0813">Transport</keyword>
<comment type="caution">
    <text evidence="7">The sequence shown here is derived from an EMBL/GenBank/DDBJ whole genome shotgun (WGS) entry which is preliminary data.</text>
</comment>
<evidence type="ECO:0000313" key="7">
    <source>
        <dbReference type="EMBL" id="STR40344.1"/>
    </source>
</evidence>
<evidence type="ECO:0000259" key="6">
    <source>
        <dbReference type="Pfam" id="PF00005"/>
    </source>
</evidence>
<dbReference type="EMBL" id="UGJR01000002">
    <property type="protein sequence ID" value="STR40344.1"/>
    <property type="molecule type" value="Genomic_DNA"/>
</dbReference>
<dbReference type="PANTHER" id="PTHR42788">
    <property type="entry name" value="TAURINE IMPORT ATP-BINDING PROTEIN-RELATED"/>
    <property type="match status" value="1"/>
</dbReference>
<reference evidence="7 8" key="1">
    <citation type="submission" date="2018-06" db="EMBL/GenBank/DDBJ databases">
        <authorList>
            <consortium name="Pathogen Informatics"/>
            <person name="Doyle S."/>
        </authorList>
    </citation>
    <scope>NUCLEOTIDE SEQUENCE [LARGE SCALE GENOMIC DNA]</scope>
    <source>
        <strain evidence="7 8">NCTC11694</strain>
    </source>
</reference>
<gene>
    <name evidence="7" type="primary">ssuB_2</name>
    <name evidence="7" type="ORF">NCTC11694_01498</name>
</gene>
<accession>A0A7H4LW18</accession>
<dbReference type="InterPro" id="IPR003439">
    <property type="entry name" value="ABC_transporter-like_ATP-bd"/>
</dbReference>
<dbReference type="AlphaFoldDB" id="A0A7H4LW18"/>
<dbReference type="GO" id="GO:0005524">
    <property type="term" value="F:ATP binding"/>
    <property type="evidence" value="ECO:0007669"/>
    <property type="project" value="UniProtKB-KW"/>
</dbReference>
<dbReference type="GO" id="GO:0016887">
    <property type="term" value="F:ATP hydrolysis activity"/>
    <property type="evidence" value="ECO:0007669"/>
    <property type="project" value="InterPro"/>
</dbReference>
<dbReference type="SUPFAM" id="SSF52540">
    <property type="entry name" value="P-loop containing nucleoside triphosphate hydrolases"/>
    <property type="match status" value="1"/>
</dbReference>
<protein>
    <submittedName>
        <fullName evidence="7">Alkanesulfonates ABC transporter ATP-binding protein / Sulfonate ABC transporter</fullName>
        <ecNumber evidence="7">3.6.3.-</ecNumber>
    </submittedName>
</protein>
<dbReference type="InterPro" id="IPR050166">
    <property type="entry name" value="ABC_transporter_ATP-bind"/>
</dbReference>
<keyword evidence="7" id="KW-0067">ATP-binding</keyword>
<proteinExistence type="inferred from homology"/>
<dbReference type="InterPro" id="IPR027417">
    <property type="entry name" value="P-loop_NTPase"/>
</dbReference>
<evidence type="ECO:0000313" key="8">
    <source>
        <dbReference type="Proteomes" id="UP000255050"/>
    </source>
</evidence>
<dbReference type="Pfam" id="PF00005">
    <property type="entry name" value="ABC_tran"/>
    <property type="match status" value="1"/>
</dbReference>
<comment type="similarity">
    <text evidence="1">Belongs to the ABC transporter superfamily.</text>
</comment>
<evidence type="ECO:0000256" key="1">
    <source>
        <dbReference type="ARBA" id="ARBA00005417"/>
    </source>
</evidence>